<evidence type="ECO:0000256" key="5">
    <source>
        <dbReference type="ARBA" id="ARBA00023136"/>
    </source>
</evidence>
<sequence length="106" mass="11414">MTTFLLYSVVAVLLVGMGLYGLIVRRHLLRQIMALNVIAGGVFLLLISTAYRNQGKFADPVPQAMVLTGIVVAISATGLALALVRRIHRPEDDAPSGRSDRDGDEP</sequence>
<feature type="transmembrane region" description="Helical" evidence="6">
    <location>
        <begin position="63"/>
        <end position="84"/>
    </location>
</feature>
<dbReference type="OrthoDB" id="9799219at2"/>
<evidence type="ECO:0000256" key="6">
    <source>
        <dbReference type="SAM" id="Phobius"/>
    </source>
</evidence>
<evidence type="ECO:0000313" key="8">
    <source>
        <dbReference type="Proteomes" id="UP000198771"/>
    </source>
</evidence>
<organism evidence="7 8">
    <name type="scientific">Desulfonatronum thiosulfatophilum</name>
    <dbReference type="NCBI Taxonomy" id="617002"/>
    <lineage>
        <taxon>Bacteria</taxon>
        <taxon>Pseudomonadati</taxon>
        <taxon>Thermodesulfobacteriota</taxon>
        <taxon>Desulfovibrionia</taxon>
        <taxon>Desulfovibrionales</taxon>
        <taxon>Desulfonatronaceae</taxon>
        <taxon>Desulfonatronum</taxon>
    </lineage>
</organism>
<evidence type="ECO:0000313" key="7">
    <source>
        <dbReference type="EMBL" id="SDB59224.1"/>
    </source>
</evidence>
<keyword evidence="4 6" id="KW-1133">Transmembrane helix</keyword>
<feature type="transmembrane region" description="Helical" evidence="6">
    <location>
        <begin position="32"/>
        <end position="51"/>
    </location>
</feature>
<evidence type="ECO:0000256" key="1">
    <source>
        <dbReference type="ARBA" id="ARBA00004141"/>
    </source>
</evidence>
<dbReference type="PANTHER" id="PTHR34583:SF3">
    <property type="entry name" value="MULTISUBUNIT SODIUM_HYDROGEN ANTIPORTER, MNHC SUBUNIT"/>
    <property type="match status" value="1"/>
</dbReference>
<dbReference type="Proteomes" id="UP000198771">
    <property type="component" value="Unassembled WGS sequence"/>
</dbReference>
<dbReference type="AlphaFoldDB" id="A0A1G6EPA4"/>
<dbReference type="InterPro" id="IPR039428">
    <property type="entry name" value="NUOK/Mnh_C1-like"/>
</dbReference>
<keyword evidence="8" id="KW-1185">Reference proteome</keyword>
<name>A0A1G6EPA4_9BACT</name>
<comment type="subcellular location">
    <subcellularLocation>
        <location evidence="1">Membrane</location>
        <topology evidence="1">Multi-pass membrane protein</topology>
    </subcellularLocation>
</comment>
<dbReference type="RefSeq" id="WP_092123553.1">
    <property type="nucleotide sequence ID" value="NZ_FMXO01000020.1"/>
</dbReference>
<proteinExistence type="inferred from homology"/>
<dbReference type="Pfam" id="PF00420">
    <property type="entry name" value="Oxidored_q2"/>
    <property type="match status" value="1"/>
</dbReference>
<dbReference type="EMBL" id="FMXO01000020">
    <property type="protein sequence ID" value="SDB59224.1"/>
    <property type="molecule type" value="Genomic_DNA"/>
</dbReference>
<dbReference type="STRING" id="617002.SAMN05660653_03018"/>
<evidence type="ECO:0000256" key="2">
    <source>
        <dbReference type="ARBA" id="ARBA00010388"/>
    </source>
</evidence>
<gene>
    <name evidence="7" type="ORF">SAMN05660653_03018</name>
</gene>
<protein>
    <submittedName>
        <fullName evidence="7">Multisubunit sodium/proton antiporter, MrpC subunit (TC 2.A.63.1)</fullName>
    </submittedName>
</protein>
<dbReference type="InterPro" id="IPR050601">
    <property type="entry name" value="CPA3_antiporter_subunitC"/>
</dbReference>
<dbReference type="Gene3D" id="1.10.287.3510">
    <property type="match status" value="1"/>
</dbReference>
<keyword evidence="3 6" id="KW-0812">Transmembrane</keyword>
<evidence type="ECO:0000256" key="4">
    <source>
        <dbReference type="ARBA" id="ARBA00022989"/>
    </source>
</evidence>
<accession>A0A1G6EPA4</accession>
<dbReference type="PANTHER" id="PTHR34583">
    <property type="entry name" value="ANTIPORTER SUBUNIT MNHC2-RELATED"/>
    <property type="match status" value="1"/>
</dbReference>
<feature type="transmembrane region" description="Helical" evidence="6">
    <location>
        <begin position="6"/>
        <end position="25"/>
    </location>
</feature>
<comment type="similarity">
    <text evidence="2">Belongs to the CPA3 antiporters (TC 2.A.63) subunit C family.</text>
</comment>
<keyword evidence="5 6" id="KW-0472">Membrane</keyword>
<evidence type="ECO:0000256" key="3">
    <source>
        <dbReference type="ARBA" id="ARBA00022692"/>
    </source>
</evidence>
<reference evidence="7 8" key="1">
    <citation type="submission" date="2016-10" db="EMBL/GenBank/DDBJ databases">
        <authorList>
            <person name="de Groot N.N."/>
        </authorList>
    </citation>
    <scope>NUCLEOTIDE SEQUENCE [LARGE SCALE GENOMIC DNA]</scope>
    <source>
        <strain evidence="7 8">ASO4-2</strain>
    </source>
</reference>
<dbReference type="GO" id="GO:0016020">
    <property type="term" value="C:membrane"/>
    <property type="evidence" value="ECO:0007669"/>
    <property type="project" value="UniProtKB-SubCell"/>
</dbReference>